<comment type="caution">
    <text evidence="1">The sequence shown here is derived from an EMBL/GenBank/DDBJ whole genome shotgun (WGS) entry which is preliminary data.</text>
</comment>
<proteinExistence type="predicted"/>
<protein>
    <submittedName>
        <fullName evidence="1">Uncharacterized protein</fullName>
    </submittedName>
</protein>
<gene>
    <name evidence="1" type="ORF">OEIGOIKO_04488</name>
</gene>
<dbReference type="Proteomes" id="UP000287830">
    <property type="component" value="Unassembled WGS sequence"/>
</dbReference>
<dbReference type="AlphaFoldDB" id="A0A7U9PXT3"/>
<evidence type="ECO:0000313" key="2">
    <source>
        <dbReference type="Proteomes" id="UP000287830"/>
    </source>
</evidence>
<organism evidence="1 2">
    <name type="scientific">Streptomyces chrestomyceticus JCM 4735</name>
    <dbReference type="NCBI Taxonomy" id="1306181"/>
    <lineage>
        <taxon>Bacteria</taxon>
        <taxon>Bacillati</taxon>
        <taxon>Actinomycetota</taxon>
        <taxon>Actinomycetes</taxon>
        <taxon>Kitasatosporales</taxon>
        <taxon>Streptomycetaceae</taxon>
        <taxon>Streptomyces</taxon>
    </lineage>
</organism>
<accession>A0A7U9PXT3</accession>
<dbReference type="EMBL" id="BHZC01000001">
    <property type="protein sequence ID" value="GCD36712.1"/>
    <property type="molecule type" value="Genomic_DNA"/>
</dbReference>
<name>A0A7U9PXT3_9ACTN</name>
<reference evidence="1 2" key="1">
    <citation type="submission" date="2018-11" db="EMBL/GenBank/DDBJ databases">
        <title>Whole genome sequence of Streptomyces chrestomyceticus NBRC 13444(T).</title>
        <authorList>
            <person name="Komaki H."/>
            <person name="Tamura T."/>
        </authorList>
    </citation>
    <scope>NUCLEOTIDE SEQUENCE [LARGE SCALE GENOMIC DNA]</scope>
    <source>
        <strain evidence="1 2">NBRC 13444</strain>
    </source>
</reference>
<evidence type="ECO:0000313" key="1">
    <source>
        <dbReference type="EMBL" id="GCD36712.1"/>
    </source>
</evidence>
<sequence>MPPVRSDRYTRFTDWIVQAPPCGVVQPKAFQYRATSPGVFEARSRSIRWPSRMSSVSASSSSWKHDPALNPNCRFPPACGLPCSLRCKREMLILSDMRSVSCWATAPLIVRIMRPPAVDVSSPSVVAKANPFSFCSSRKPASSPIRRVSRSMEWTTMPSMKPSRTSRSISV</sequence>